<dbReference type="AlphaFoldDB" id="A0A9P8KZI5"/>
<accession>A0A9P8KZI5</accession>
<evidence type="ECO:0000313" key="2">
    <source>
        <dbReference type="Proteomes" id="UP000826573"/>
    </source>
</evidence>
<evidence type="ECO:0000313" key="1">
    <source>
        <dbReference type="EMBL" id="KAH0533184.1"/>
    </source>
</evidence>
<comment type="caution">
    <text evidence="1">The sequence shown here is derived from an EMBL/GenBank/DDBJ whole genome shotgun (WGS) entry which is preliminary data.</text>
</comment>
<dbReference type="Proteomes" id="UP000826573">
    <property type="component" value="Unassembled WGS sequence"/>
</dbReference>
<organism evidence="1 2">
    <name type="scientific">Trichoderma semiorbis</name>
    <dbReference type="NCBI Taxonomy" id="1491008"/>
    <lineage>
        <taxon>Eukaryota</taxon>
        <taxon>Fungi</taxon>
        <taxon>Dikarya</taxon>
        <taxon>Ascomycota</taxon>
        <taxon>Pezizomycotina</taxon>
        <taxon>Sordariomycetes</taxon>
        <taxon>Hypocreomycetidae</taxon>
        <taxon>Hypocreales</taxon>
        <taxon>Hypocreaceae</taxon>
        <taxon>Trichoderma</taxon>
    </lineage>
</organism>
<protein>
    <submittedName>
        <fullName evidence="1">Uncharacterized protein</fullName>
    </submittedName>
</protein>
<proteinExistence type="predicted"/>
<name>A0A9P8KZI5_9HYPO</name>
<gene>
    <name evidence="1" type="ORF">TsFJ059_001781</name>
</gene>
<sequence>MDGYRLRLFFGVPQQREHGCCDSTALAGAPTAKCTHPSRELRRFLQRALSAATALLRVLSAVELRLQRCINLLCTTYTYNLQGSPPDIYSHGCVHVSGLVQQMLHVLLDTAVASKRLQQAARPLG</sequence>
<dbReference type="EMBL" id="JAIMJC010000001">
    <property type="protein sequence ID" value="KAH0533184.1"/>
    <property type="molecule type" value="Genomic_DNA"/>
</dbReference>
<keyword evidence="2" id="KW-1185">Reference proteome</keyword>
<reference evidence="1 2" key="1">
    <citation type="submission" date="2021-08" db="EMBL/GenBank/DDBJ databases">
        <title>The highly contiguous genome resource for Trichoderma semiorbis FJ059, a fungal antagonistic to plant pathogens.</title>
        <authorList>
            <person name="Liu T."/>
        </authorList>
    </citation>
    <scope>NUCLEOTIDE SEQUENCE [LARGE SCALE GENOMIC DNA]</scope>
    <source>
        <strain evidence="1 2">FJ059</strain>
    </source>
</reference>